<dbReference type="SMART" id="SM00382">
    <property type="entry name" value="AAA"/>
    <property type="match status" value="2"/>
</dbReference>
<keyword evidence="6" id="KW-0067">ATP-binding</keyword>
<feature type="transmembrane region" description="Helical" evidence="10">
    <location>
        <begin position="141"/>
        <end position="158"/>
    </location>
</feature>
<evidence type="ECO:0000256" key="2">
    <source>
        <dbReference type="ARBA" id="ARBA00022448"/>
    </source>
</evidence>
<dbReference type="EMBL" id="LT854253">
    <property type="protein sequence ID" value="SMR41271.1"/>
    <property type="molecule type" value="Genomic_DNA"/>
</dbReference>
<feature type="transmembrane region" description="Helical" evidence="10">
    <location>
        <begin position="975"/>
        <end position="1005"/>
    </location>
</feature>
<feature type="transmembrane region" description="Helical" evidence="10">
    <location>
        <begin position="1051"/>
        <end position="1069"/>
    </location>
</feature>
<feature type="transmembrane region" description="Helical" evidence="10">
    <location>
        <begin position="1169"/>
        <end position="1193"/>
    </location>
</feature>
<dbReference type="InterPro" id="IPR027417">
    <property type="entry name" value="P-loop_NTPase"/>
</dbReference>
<dbReference type="InterPro" id="IPR050173">
    <property type="entry name" value="ABC_transporter_C-like"/>
</dbReference>
<keyword evidence="2" id="KW-0813">Transport</keyword>
<evidence type="ECO:0000256" key="9">
    <source>
        <dbReference type="SAM" id="MobiDB-lite"/>
    </source>
</evidence>
<dbReference type="PROSITE" id="PS00211">
    <property type="entry name" value="ABC_TRANSPORTER_1"/>
    <property type="match status" value="2"/>
</dbReference>
<keyword evidence="4" id="KW-0677">Repeat</keyword>
<dbReference type="GO" id="GO:0005524">
    <property type="term" value="F:ATP binding"/>
    <property type="evidence" value="ECO:0007669"/>
    <property type="project" value="UniProtKB-KW"/>
</dbReference>
<feature type="region of interest" description="Disordered" evidence="9">
    <location>
        <begin position="1473"/>
        <end position="1498"/>
    </location>
</feature>
<feature type="transmembrane region" description="Helical" evidence="10">
    <location>
        <begin position="282"/>
        <end position="307"/>
    </location>
</feature>
<evidence type="ECO:0000256" key="6">
    <source>
        <dbReference type="ARBA" id="ARBA00022840"/>
    </source>
</evidence>
<evidence type="ECO:0000256" key="7">
    <source>
        <dbReference type="ARBA" id="ARBA00022989"/>
    </source>
</evidence>
<feature type="transmembrane region" description="Helical" evidence="10">
    <location>
        <begin position="170"/>
        <end position="189"/>
    </location>
</feature>
<comment type="subcellular location">
    <subcellularLocation>
        <location evidence="1">Membrane</location>
        <topology evidence="1">Multi-pass membrane protein</topology>
    </subcellularLocation>
</comment>
<dbReference type="InterPro" id="IPR017871">
    <property type="entry name" value="ABC_transporter-like_CS"/>
</dbReference>
<dbReference type="Gene3D" id="1.20.1560.10">
    <property type="entry name" value="ABC transporter type 1, transmembrane domain"/>
    <property type="match status" value="2"/>
</dbReference>
<dbReference type="InterPro" id="IPR003439">
    <property type="entry name" value="ABC_transporter-like_ATP-bd"/>
</dbReference>
<feature type="transmembrane region" description="Helical" evidence="10">
    <location>
        <begin position="1075"/>
        <end position="1094"/>
    </location>
</feature>
<organism evidence="13 14">
    <name type="scientific">Zymoseptoria tritici ST99CH_1E4</name>
    <dbReference type="NCBI Taxonomy" id="1276532"/>
    <lineage>
        <taxon>Eukaryota</taxon>
        <taxon>Fungi</taxon>
        <taxon>Dikarya</taxon>
        <taxon>Ascomycota</taxon>
        <taxon>Pezizomycotina</taxon>
        <taxon>Dothideomycetes</taxon>
        <taxon>Dothideomycetidae</taxon>
        <taxon>Mycosphaerellales</taxon>
        <taxon>Mycosphaerellaceae</taxon>
        <taxon>Zymoseptoria</taxon>
    </lineage>
</organism>
<feature type="domain" description="ABC transmembrane type-1" evidence="12">
    <location>
        <begin position="283"/>
        <end position="607"/>
    </location>
</feature>
<sequence length="1498" mass="166544">MQQVLGLDDDFIPQICFDHVWNIKTGHFRPCFLPVLATLPSLLTAIILLGQALRILFPHRPSWTKPFVEPPQEPEVEVELVRSRRWSKFVIALIPICSFGLILQLAACLLKRPNATAYLPILPWLVALLEIIIYHPRKTPYATMFILVANVIVEGILLDNDFSHPKLVRILSGCSIGFGISAILVLLTMPYRDPFLPHKDISPPFATPSSIMRSPEEALSYWQFMTVRWIAPLMSIARKRQLEDEDVWALPYDFQHRILHENFRQLKGTVIRRLLKANGIDLLVIVIVALINQLSRFAAPIFLQLILKSMRDESSNVALKYAVLALVGRLIMTQTSVFQLWFGRRAYERSRGEMITMLYEKTLGRQISFLPTDAKKKSDENPSSNGHADAADVKKTKSWWSRLIATKLKAPPPVKEPASMGKILNLMRNDVYEVAQRFWEFDALIRKPLSVIVSVALLVSFLGWPSLMAVGLVIFAQVMNAILAKILVYYEKKRRVATDTKLQLISQFVEAIRHLRWYGWQGHWLDRILTARQKELTLRILSSTWNVIISFINTLSYELTPVVAFFAYTVIAKKPLTVDIAFPAMQLLGMMTSYLRDLPNLIIALINAWVAVGRIEDFMAEPDLHGMATEALIGDKLALGHATFAWPGASTPVLRDINISFPDGLTVICGEVGAGKTALLQALLGELDMSEGQLIRPPEPIGYCSQTPWLQSMSIRDNILFSAPYEAERYHAVLDACALTPDLADFQSRDLTLIGENGVGLSGGQRARVALARAVYSRTKILLLDDPLAALDQQTAESIVQNCITGPLLKDRTVVLITHRTDLVFGIAAQIVQIKAGEAKVLDQDELADSELFFKPGDADESTSEEEKSVAQTAAPDKFIEDEFRAHGGVKFSVYWQYIKAGNLTFWAITIFVLILYRTFAVGEAWVLKAWGEAYNTKSEEFLAFASNEIIYAQHASSSWPFGDLPSPEDDIKPWLLIFFIFAIGQSLCFVASQGMLLVIVYTAAKNMFKDVMEKVAGATFRFYDTTPVGRLMNRMTSDIGVIDGGISQQFSMISWLLISWMSAVVVIASITPAFLVFTVVLAVLYVVIFQHFIPTSQSLRRLEMVSLTPLMSNFGELLNGLATVRAFNAQSRFQDRVIHVVDTFQKMDHFYWSTQAWLMYRYDILSSLATFFLFVIALATDLSPGLTAFALVSATKFVDTTHILCRQYGQLQMEFVSVERVVELLHLEQEPKGTIEPPAWWPSHSGDIVFNKTSLTYAPHLPPALSDVSLTLPAGSKTAIIGRTGSGKSTLALSLLATMAPSSGEILIDNIDLSNVSKQTLRERITFLAQDPVLFPGTLRQNLDPISSHSDSECTTVLSRVCAKQNWSLDTNIEAGGRNLSQGQRQLVGLARAVLRRSAIIVMDEATASIDKETAGEIERVMGEEMGGSTVVVIAHRVEAVQGAERWVRLARGRVVGRGLVGEGGVAVEGLLEGEDGDVEEGGRDKGGGFGRDGGGE</sequence>
<feature type="transmembrane region" description="Helical" evidence="10">
    <location>
        <begin position="89"/>
        <end position="110"/>
    </location>
</feature>
<keyword evidence="7 10" id="KW-1133">Transmembrane helix</keyword>
<dbReference type="CDD" id="cd03244">
    <property type="entry name" value="ABCC_MRP_domain2"/>
    <property type="match status" value="1"/>
</dbReference>
<dbReference type="GO" id="GO:0016887">
    <property type="term" value="F:ATP hydrolysis activity"/>
    <property type="evidence" value="ECO:0007669"/>
    <property type="project" value="InterPro"/>
</dbReference>
<dbReference type="GO" id="GO:0016020">
    <property type="term" value="C:membrane"/>
    <property type="evidence" value="ECO:0007669"/>
    <property type="project" value="UniProtKB-SubCell"/>
</dbReference>
<keyword evidence="3 10" id="KW-0812">Transmembrane</keyword>
<evidence type="ECO:0000256" key="1">
    <source>
        <dbReference type="ARBA" id="ARBA00004141"/>
    </source>
</evidence>
<dbReference type="SUPFAM" id="SSF52540">
    <property type="entry name" value="P-loop containing nucleoside triphosphate hydrolases"/>
    <property type="match status" value="2"/>
</dbReference>
<feature type="transmembrane region" description="Helical" evidence="10">
    <location>
        <begin position="31"/>
        <end position="57"/>
    </location>
</feature>
<dbReference type="InterPro" id="IPR003593">
    <property type="entry name" value="AAA+_ATPase"/>
</dbReference>
<dbReference type="CDD" id="cd18596">
    <property type="entry name" value="ABC_6TM_VMR1_D1_like"/>
    <property type="match status" value="1"/>
</dbReference>
<dbReference type="PANTHER" id="PTHR24223:SF415">
    <property type="entry name" value="FI20190P1"/>
    <property type="match status" value="1"/>
</dbReference>
<evidence type="ECO:0000313" key="13">
    <source>
        <dbReference type="EMBL" id="SMR41271.1"/>
    </source>
</evidence>
<evidence type="ECO:0000256" key="8">
    <source>
        <dbReference type="ARBA" id="ARBA00023136"/>
    </source>
</evidence>
<dbReference type="Pfam" id="PF00005">
    <property type="entry name" value="ABC_tran"/>
    <property type="match status" value="2"/>
</dbReference>
<feature type="transmembrane region" description="Helical" evidence="10">
    <location>
        <begin position="470"/>
        <end position="490"/>
    </location>
</feature>
<dbReference type="InterPro" id="IPR011527">
    <property type="entry name" value="ABC1_TM_dom"/>
</dbReference>
<evidence type="ECO:0000259" key="12">
    <source>
        <dbReference type="PROSITE" id="PS50929"/>
    </source>
</evidence>
<evidence type="ECO:0008006" key="15">
    <source>
        <dbReference type="Google" id="ProtNLM"/>
    </source>
</evidence>
<dbReference type="Pfam" id="PF00664">
    <property type="entry name" value="ABC_membrane"/>
    <property type="match status" value="3"/>
</dbReference>
<keyword evidence="8 10" id="KW-0472">Membrane</keyword>
<dbReference type="PANTHER" id="PTHR24223">
    <property type="entry name" value="ATP-BINDING CASSETTE SUB-FAMILY C"/>
    <property type="match status" value="1"/>
</dbReference>
<dbReference type="SUPFAM" id="SSF90123">
    <property type="entry name" value="ABC transporter transmembrane region"/>
    <property type="match status" value="2"/>
</dbReference>
<evidence type="ECO:0000313" key="14">
    <source>
        <dbReference type="Proteomes" id="UP000245764"/>
    </source>
</evidence>
<evidence type="ECO:0000256" key="5">
    <source>
        <dbReference type="ARBA" id="ARBA00022741"/>
    </source>
</evidence>
<feature type="transmembrane region" description="Helical" evidence="10">
    <location>
        <begin position="444"/>
        <end position="464"/>
    </location>
</feature>
<dbReference type="CDD" id="cd18604">
    <property type="entry name" value="ABC_6TM_VMR1_D2_like"/>
    <property type="match status" value="1"/>
</dbReference>
<dbReference type="FunFam" id="3.40.50.300:FF:001577">
    <property type="entry name" value="ABC bile acid transporter"/>
    <property type="match status" value="1"/>
</dbReference>
<keyword evidence="5" id="KW-0547">Nucleotide-binding</keyword>
<gene>
    <name evidence="13" type="ORF">ZT1E4_G49</name>
</gene>
<evidence type="ECO:0000256" key="10">
    <source>
        <dbReference type="SAM" id="Phobius"/>
    </source>
</evidence>
<feature type="transmembrane region" description="Helical" evidence="10">
    <location>
        <begin position="319"/>
        <end position="342"/>
    </location>
</feature>
<dbReference type="PROSITE" id="PS50893">
    <property type="entry name" value="ABC_TRANSPORTER_2"/>
    <property type="match status" value="2"/>
</dbReference>
<dbReference type="GO" id="GO:0140359">
    <property type="term" value="F:ABC-type transporter activity"/>
    <property type="evidence" value="ECO:0007669"/>
    <property type="project" value="InterPro"/>
</dbReference>
<dbReference type="Proteomes" id="UP000245764">
    <property type="component" value="Chromosome 1"/>
</dbReference>
<feature type="transmembrane region" description="Helical" evidence="10">
    <location>
        <begin position="117"/>
        <end position="135"/>
    </location>
</feature>
<accession>A0A2H1FIX5</accession>
<feature type="domain" description="ABC transporter" evidence="11">
    <location>
        <begin position="637"/>
        <end position="861"/>
    </location>
</feature>
<protein>
    <recommendedName>
        <fullName evidence="15">ABC transporter</fullName>
    </recommendedName>
</protein>
<evidence type="ECO:0000259" key="11">
    <source>
        <dbReference type="PROSITE" id="PS50893"/>
    </source>
</evidence>
<dbReference type="CDD" id="cd03250">
    <property type="entry name" value="ABCC_MRP_domain1"/>
    <property type="match status" value="1"/>
</dbReference>
<feature type="transmembrane region" description="Helical" evidence="10">
    <location>
        <begin position="901"/>
        <end position="920"/>
    </location>
</feature>
<feature type="compositionally biased region" description="Gly residues" evidence="9">
    <location>
        <begin position="1489"/>
        <end position="1498"/>
    </location>
</feature>
<evidence type="ECO:0000256" key="3">
    <source>
        <dbReference type="ARBA" id="ARBA00022692"/>
    </source>
</evidence>
<name>A0A2H1FIX5_ZYMTR</name>
<feature type="domain" description="ABC transmembrane type-1" evidence="12">
    <location>
        <begin position="942"/>
        <end position="1214"/>
    </location>
</feature>
<evidence type="ECO:0000256" key="4">
    <source>
        <dbReference type="ARBA" id="ARBA00022737"/>
    </source>
</evidence>
<dbReference type="InterPro" id="IPR036640">
    <property type="entry name" value="ABC1_TM_sf"/>
</dbReference>
<dbReference type="PROSITE" id="PS50929">
    <property type="entry name" value="ABC_TM1F"/>
    <property type="match status" value="2"/>
</dbReference>
<dbReference type="Gene3D" id="3.40.50.300">
    <property type="entry name" value="P-loop containing nucleotide triphosphate hydrolases"/>
    <property type="match status" value="2"/>
</dbReference>
<dbReference type="GO" id="GO:0005737">
    <property type="term" value="C:cytoplasm"/>
    <property type="evidence" value="ECO:0007669"/>
    <property type="project" value="UniProtKB-ARBA"/>
</dbReference>
<proteinExistence type="predicted"/>
<reference evidence="14" key="1">
    <citation type="submission" date="2017-05" db="EMBL/GenBank/DDBJ databases">
        <authorList>
            <person name="Song R."/>
            <person name="Chenine A.L."/>
            <person name="Ruprecht R.M."/>
        </authorList>
    </citation>
    <scope>NUCLEOTIDE SEQUENCE [LARGE SCALE GENOMIC DNA]</scope>
</reference>
<feature type="domain" description="ABC transporter" evidence="11">
    <location>
        <begin position="1251"/>
        <end position="1478"/>
    </location>
</feature>
<dbReference type="FunFam" id="1.20.1560.10:FF:000013">
    <property type="entry name" value="ABC transporter C family member 2"/>
    <property type="match status" value="1"/>
</dbReference>